<name>A0A2G5U4J7_9PELO</name>
<reference evidence="3" key="1">
    <citation type="submission" date="2017-10" db="EMBL/GenBank/DDBJ databases">
        <title>Rapid genome shrinkage in a self-fertile nematode reveals novel sperm competition proteins.</title>
        <authorList>
            <person name="Yin D."/>
            <person name="Schwarz E.M."/>
            <person name="Thomas C.G."/>
            <person name="Felde R.L."/>
            <person name="Korf I.F."/>
            <person name="Cutter A.D."/>
            <person name="Schartner C.M."/>
            <person name="Ralston E.J."/>
            <person name="Meyer B.J."/>
            <person name="Haag E.S."/>
        </authorList>
    </citation>
    <scope>NUCLEOTIDE SEQUENCE [LARGE SCALE GENOMIC DNA]</scope>
    <source>
        <strain evidence="3">JU1422</strain>
    </source>
</reference>
<keyword evidence="3" id="KW-1185">Reference proteome</keyword>
<organism evidence="2 3">
    <name type="scientific">Caenorhabditis nigoni</name>
    <dbReference type="NCBI Taxonomy" id="1611254"/>
    <lineage>
        <taxon>Eukaryota</taxon>
        <taxon>Metazoa</taxon>
        <taxon>Ecdysozoa</taxon>
        <taxon>Nematoda</taxon>
        <taxon>Chromadorea</taxon>
        <taxon>Rhabditida</taxon>
        <taxon>Rhabditina</taxon>
        <taxon>Rhabditomorpha</taxon>
        <taxon>Rhabditoidea</taxon>
        <taxon>Rhabditidae</taxon>
        <taxon>Peloderinae</taxon>
        <taxon>Caenorhabditis</taxon>
    </lineage>
</organism>
<proteinExistence type="predicted"/>
<protein>
    <submittedName>
        <fullName evidence="2">Uncharacterized protein</fullName>
    </submittedName>
</protein>
<accession>A0A2G5U4J7</accession>
<keyword evidence="1" id="KW-0732">Signal</keyword>
<dbReference type="EMBL" id="PDUG01000004">
    <property type="protein sequence ID" value="PIC34464.1"/>
    <property type="molecule type" value="Genomic_DNA"/>
</dbReference>
<dbReference type="Proteomes" id="UP000230233">
    <property type="component" value="Chromosome IV"/>
</dbReference>
<feature type="signal peptide" evidence="1">
    <location>
        <begin position="1"/>
        <end position="21"/>
    </location>
</feature>
<evidence type="ECO:0000256" key="1">
    <source>
        <dbReference type="SAM" id="SignalP"/>
    </source>
</evidence>
<evidence type="ECO:0000313" key="3">
    <source>
        <dbReference type="Proteomes" id="UP000230233"/>
    </source>
</evidence>
<feature type="chain" id="PRO_5013647003" evidence="1">
    <location>
        <begin position="22"/>
        <end position="89"/>
    </location>
</feature>
<sequence>MTKTDCFLLFLFVSSTGEGGGGQIKGFKRLNCWRRHKKTCQVNGNVIFEENKRCEMTSVQFNDSSFLTVQRFETQKEKIFNGKEEIVKR</sequence>
<evidence type="ECO:0000313" key="2">
    <source>
        <dbReference type="EMBL" id="PIC34464.1"/>
    </source>
</evidence>
<dbReference type="AlphaFoldDB" id="A0A2G5U4J7"/>
<gene>
    <name evidence="2" type="primary">Cnig_chr_IV.g14101</name>
    <name evidence="2" type="ORF">B9Z55_014101</name>
</gene>
<comment type="caution">
    <text evidence="2">The sequence shown here is derived from an EMBL/GenBank/DDBJ whole genome shotgun (WGS) entry which is preliminary data.</text>
</comment>